<evidence type="ECO:0000313" key="1">
    <source>
        <dbReference type="EMBL" id="SDC63210.1"/>
    </source>
</evidence>
<reference evidence="1 2" key="1">
    <citation type="submission" date="2016-09" db="EMBL/GenBank/DDBJ databases">
        <authorList>
            <person name="Capua I."/>
            <person name="De Benedictis P."/>
            <person name="Joannis T."/>
            <person name="Lombin L.H."/>
            <person name="Cattoli G."/>
        </authorList>
    </citation>
    <scope>NUCLEOTIDE SEQUENCE [LARGE SCALE GENOMIC DNA]</scope>
    <source>
        <strain evidence="1 2">A7P-90m</strain>
    </source>
</reference>
<dbReference type="OrthoDB" id="9855713at2"/>
<dbReference type="Proteomes" id="UP000199452">
    <property type="component" value="Unassembled WGS sequence"/>
</dbReference>
<dbReference type="EMBL" id="FMYP01000041">
    <property type="protein sequence ID" value="SDC63210.1"/>
    <property type="molecule type" value="Genomic_DNA"/>
</dbReference>
<proteinExistence type="predicted"/>
<keyword evidence="2" id="KW-1185">Reference proteome</keyword>
<accession>A0A1G6N5V9</accession>
<dbReference type="AlphaFoldDB" id="A0A1G6N5V9"/>
<dbReference type="RefSeq" id="WP_092438973.1">
    <property type="nucleotide sequence ID" value="NZ_FMYP01000041.1"/>
</dbReference>
<organism evidence="1 2">
    <name type="scientific">Williamwhitmania taraxaci</name>
    <dbReference type="NCBI Taxonomy" id="1640674"/>
    <lineage>
        <taxon>Bacteria</taxon>
        <taxon>Pseudomonadati</taxon>
        <taxon>Bacteroidota</taxon>
        <taxon>Bacteroidia</taxon>
        <taxon>Bacteroidales</taxon>
        <taxon>Williamwhitmaniaceae</taxon>
        <taxon>Williamwhitmania</taxon>
    </lineage>
</organism>
<sequence length="172" mass="19246">MQTHHYPTVAITAEMISEAERIIPYTHVNRTRASAIDTLTGHLGEMAFAQYYFGDWHKHRLGQNKGDVDFPNIEIKTSAFLFSTKLHLLVREDYAAKRKPTYYVQIIIDVKSAHADTILAGTNAIICGYATSTEVDSAPLKDFGSKIGKEGGYRCRYISIENLHPIGEITSP</sequence>
<evidence type="ECO:0000313" key="2">
    <source>
        <dbReference type="Proteomes" id="UP000199452"/>
    </source>
</evidence>
<protein>
    <submittedName>
        <fullName evidence="1">Uncharacterized protein</fullName>
    </submittedName>
</protein>
<gene>
    <name evidence="1" type="ORF">SAMN05216323_10415</name>
</gene>
<name>A0A1G6N5V9_9BACT</name>